<organism evidence="2 3">
    <name type="scientific">Cupriavidus respiraculi</name>
    <dbReference type="NCBI Taxonomy" id="195930"/>
    <lineage>
        <taxon>Bacteria</taxon>
        <taxon>Pseudomonadati</taxon>
        <taxon>Pseudomonadota</taxon>
        <taxon>Betaproteobacteria</taxon>
        <taxon>Burkholderiales</taxon>
        <taxon>Burkholderiaceae</taxon>
        <taxon>Cupriavidus</taxon>
    </lineage>
</organism>
<proteinExistence type="predicted"/>
<accession>A0ABN7ZDP6</accession>
<protein>
    <recommendedName>
        <fullName evidence="1">DUF6998 domain-containing protein</fullName>
    </recommendedName>
</protein>
<dbReference type="Pfam" id="PF22522">
    <property type="entry name" value="DUF6998"/>
    <property type="match status" value="1"/>
</dbReference>
<evidence type="ECO:0000313" key="3">
    <source>
        <dbReference type="Proteomes" id="UP000721236"/>
    </source>
</evidence>
<comment type="caution">
    <text evidence="2">The sequence shown here is derived from an EMBL/GenBank/DDBJ whole genome shotgun (WGS) entry which is preliminary data.</text>
</comment>
<gene>
    <name evidence="2" type="ORF">LMG21510_05019</name>
</gene>
<dbReference type="EMBL" id="CAJZAH010000010">
    <property type="protein sequence ID" value="CAG9184085.1"/>
    <property type="molecule type" value="Genomic_DNA"/>
</dbReference>
<keyword evidence="3" id="KW-1185">Reference proteome</keyword>
<dbReference type="RefSeq" id="WP_222208855.1">
    <property type="nucleotide sequence ID" value="NZ_CAJZAH010000010.1"/>
</dbReference>
<dbReference type="InterPro" id="IPR054267">
    <property type="entry name" value="DUF6998"/>
</dbReference>
<name>A0ABN7ZDP6_9BURK</name>
<sequence length="238" mass="26349">MALTQMQIIQSLGEAMNWFEREINWGVPPTELRHLCGRIGELYAALITDGQMATSVNQKGYDVVAKNGDYISVKTTAVMSPSMRVAFNPSTLSLVQRVIVLRINVEEMQIETLLDLPIQEAQPLMKSIDGKLCLTYAQLVQRSSVKKPVKELRAAAYNGYDVRELETGTIEVARDGQLIEPALPVLRELAEPLQISILNASGNKRNTRQLGSAIIRALRASNEHLLETPPDDDGPLDI</sequence>
<reference evidence="2 3" key="1">
    <citation type="submission" date="2021-08" db="EMBL/GenBank/DDBJ databases">
        <authorList>
            <person name="Peeters C."/>
        </authorList>
    </citation>
    <scope>NUCLEOTIDE SEQUENCE [LARGE SCALE GENOMIC DNA]</scope>
    <source>
        <strain evidence="2 3">LMG 21510</strain>
    </source>
</reference>
<evidence type="ECO:0000313" key="2">
    <source>
        <dbReference type="EMBL" id="CAG9184085.1"/>
    </source>
</evidence>
<feature type="domain" description="DUF6998" evidence="1">
    <location>
        <begin position="11"/>
        <end position="125"/>
    </location>
</feature>
<evidence type="ECO:0000259" key="1">
    <source>
        <dbReference type="Pfam" id="PF22522"/>
    </source>
</evidence>
<dbReference type="Proteomes" id="UP000721236">
    <property type="component" value="Unassembled WGS sequence"/>
</dbReference>